<gene>
    <name evidence="1" type="ORF">RFULGI_LOCUS18925</name>
</gene>
<sequence>SINRLDGAQITDQCNDLGVTEYFKDPLDYEPCNDKSDLGVTEYFKNPLDNDFVLYNDSTLIHSDVPTTTIYNTCDSFNFDERPSSLELQQQNGFQEVIYGVFIMPLTSQNFIFNGDCNFEFHENN</sequence>
<name>A0A9N9PFX7_9GLOM</name>
<evidence type="ECO:0000313" key="2">
    <source>
        <dbReference type="Proteomes" id="UP000789396"/>
    </source>
</evidence>
<evidence type="ECO:0000313" key="1">
    <source>
        <dbReference type="EMBL" id="CAG8812599.1"/>
    </source>
</evidence>
<reference evidence="1" key="1">
    <citation type="submission" date="2021-06" db="EMBL/GenBank/DDBJ databases">
        <authorList>
            <person name="Kallberg Y."/>
            <person name="Tangrot J."/>
            <person name="Rosling A."/>
        </authorList>
    </citation>
    <scope>NUCLEOTIDE SEQUENCE</scope>
    <source>
        <strain evidence="1">IN212</strain>
    </source>
</reference>
<feature type="non-terminal residue" evidence="1">
    <location>
        <position position="1"/>
    </location>
</feature>
<proteinExistence type="predicted"/>
<dbReference type="OrthoDB" id="3266505at2759"/>
<dbReference type="Proteomes" id="UP000789396">
    <property type="component" value="Unassembled WGS sequence"/>
</dbReference>
<feature type="non-terminal residue" evidence="1">
    <location>
        <position position="125"/>
    </location>
</feature>
<dbReference type="AlphaFoldDB" id="A0A9N9PFX7"/>
<keyword evidence="2" id="KW-1185">Reference proteome</keyword>
<comment type="caution">
    <text evidence="1">The sequence shown here is derived from an EMBL/GenBank/DDBJ whole genome shotgun (WGS) entry which is preliminary data.</text>
</comment>
<organism evidence="1 2">
    <name type="scientific">Racocetra fulgida</name>
    <dbReference type="NCBI Taxonomy" id="60492"/>
    <lineage>
        <taxon>Eukaryota</taxon>
        <taxon>Fungi</taxon>
        <taxon>Fungi incertae sedis</taxon>
        <taxon>Mucoromycota</taxon>
        <taxon>Glomeromycotina</taxon>
        <taxon>Glomeromycetes</taxon>
        <taxon>Diversisporales</taxon>
        <taxon>Gigasporaceae</taxon>
        <taxon>Racocetra</taxon>
    </lineage>
</organism>
<accession>A0A9N9PFX7</accession>
<protein>
    <submittedName>
        <fullName evidence="1">3320_t:CDS:1</fullName>
    </submittedName>
</protein>
<dbReference type="EMBL" id="CAJVPZ010087195">
    <property type="protein sequence ID" value="CAG8812599.1"/>
    <property type="molecule type" value="Genomic_DNA"/>
</dbReference>